<dbReference type="AlphaFoldDB" id="A0A4Q1AT43"/>
<dbReference type="InterPro" id="IPR012312">
    <property type="entry name" value="Hemerythrin-like"/>
</dbReference>
<dbReference type="PROSITE" id="PS00550">
    <property type="entry name" value="HEMERYTHRINS"/>
    <property type="match status" value="1"/>
</dbReference>
<dbReference type="SUPFAM" id="SSF47188">
    <property type="entry name" value="Hemerythrin-like"/>
    <property type="match status" value="1"/>
</dbReference>
<evidence type="ECO:0000256" key="2">
    <source>
        <dbReference type="ARBA" id="ARBA00022723"/>
    </source>
</evidence>
<proteinExistence type="inferred from homology"/>
<dbReference type="Proteomes" id="UP000289718">
    <property type="component" value="Unassembled WGS sequence"/>
</dbReference>
<dbReference type="EMBL" id="NXIE01000003">
    <property type="protein sequence ID" value="RXK12784.1"/>
    <property type="molecule type" value="Genomic_DNA"/>
</dbReference>
<comment type="caution">
    <text evidence="5">The sequence shown here is derived from an EMBL/GenBank/DDBJ whole genome shotgun (WGS) entry which is preliminary data.</text>
</comment>
<dbReference type="RefSeq" id="WP_129061840.1">
    <property type="nucleotide sequence ID" value="NZ_NXIE01000003.1"/>
</dbReference>
<feature type="domain" description="Hemerythrin-like" evidence="4">
    <location>
        <begin position="24"/>
        <end position="130"/>
    </location>
</feature>
<reference evidence="5 6" key="1">
    <citation type="submission" date="2017-09" db="EMBL/GenBank/DDBJ databases">
        <title>Genomics of the genus Arcobacter.</title>
        <authorList>
            <person name="Perez-Cataluna A."/>
            <person name="Figueras M.J."/>
            <person name="Salas-Masso N."/>
        </authorList>
    </citation>
    <scope>NUCLEOTIDE SEQUENCE [LARGE SCALE GENOMIC DNA]</scope>
    <source>
        <strain evidence="5 6">F156-34</strain>
    </source>
</reference>
<keyword evidence="3" id="KW-0408">Iron</keyword>
<evidence type="ECO:0000313" key="5">
    <source>
        <dbReference type="EMBL" id="RXK12784.1"/>
    </source>
</evidence>
<sequence length="147" mass="17558">MLINKENLPLVAEDFMNEVHYEDIDLINTLHKNILKFIEEESIENKMLVINTYKQWYSHTVNHFKGEEEKMLELNFPPYIVHKSEHDNCLQRMVYILDSFKKDNNIKQLKEYLENDVTTWLINHIQTMDTVTAMFFKSGVSPCHAQH</sequence>
<gene>
    <name evidence="5" type="ORF">CP965_09420</name>
</gene>
<dbReference type="InterPro" id="IPR035938">
    <property type="entry name" value="Hemerythrin-like_sf"/>
</dbReference>
<dbReference type="InterPro" id="IPR016131">
    <property type="entry name" value="Haemerythrin_Fe_BS"/>
</dbReference>
<comment type="similarity">
    <text evidence="1">Belongs to the hemerythrin family.</text>
</comment>
<dbReference type="CDD" id="cd12107">
    <property type="entry name" value="Hemerythrin"/>
    <property type="match status" value="1"/>
</dbReference>
<evidence type="ECO:0000259" key="4">
    <source>
        <dbReference type="Pfam" id="PF01814"/>
    </source>
</evidence>
<evidence type="ECO:0000256" key="3">
    <source>
        <dbReference type="ARBA" id="ARBA00023004"/>
    </source>
</evidence>
<keyword evidence="6" id="KW-1185">Reference proteome</keyword>
<dbReference type="Gene3D" id="1.20.120.50">
    <property type="entry name" value="Hemerythrin-like"/>
    <property type="match status" value="1"/>
</dbReference>
<name>A0A4Q1AT43_9BACT</name>
<protein>
    <recommendedName>
        <fullName evidence="4">Hemerythrin-like domain-containing protein</fullName>
    </recommendedName>
</protein>
<keyword evidence="2" id="KW-0479">Metal-binding</keyword>
<evidence type="ECO:0000313" key="6">
    <source>
        <dbReference type="Proteomes" id="UP000289718"/>
    </source>
</evidence>
<dbReference type="Pfam" id="PF01814">
    <property type="entry name" value="Hemerythrin"/>
    <property type="match status" value="1"/>
</dbReference>
<dbReference type="OrthoDB" id="5296936at2"/>
<dbReference type="InterPro" id="IPR012827">
    <property type="entry name" value="Hemerythrin_metal-bd"/>
</dbReference>
<accession>A0A4Q1AT43</accession>
<evidence type="ECO:0000256" key="1">
    <source>
        <dbReference type="ARBA" id="ARBA00010587"/>
    </source>
</evidence>
<dbReference type="GO" id="GO:0046872">
    <property type="term" value="F:metal ion binding"/>
    <property type="evidence" value="ECO:0007669"/>
    <property type="project" value="UniProtKB-KW"/>
</dbReference>
<organism evidence="5 6">
    <name type="scientific">Halarcobacter mediterraneus</name>
    <dbReference type="NCBI Taxonomy" id="2023153"/>
    <lineage>
        <taxon>Bacteria</taxon>
        <taxon>Pseudomonadati</taxon>
        <taxon>Campylobacterota</taxon>
        <taxon>Epsilonproteobacteria</taxon>
        <taxon>Campylobacterales</taxon>
        <taxon>Arcobacteraceae</taxon>
        <taxon>Halarcobacter</taxon>
    </lineage>
</organism>
<dbReference type="NCBIfam" id="TIGR02481">
    <property type="entry name" value="hemeryth_dom"/>
    <property type="match status" value="1"/>
</dbReference>